<keyword evidence="4" id="KW-0238">DNA-binding</keyword>
<keyword evidence="2" id="KW-0805">Transcription regulation</keyword>
<evidence type="ECO:0000313" key="11">
    <source>
        <dbReference type="Proteomes" id="UP000242367"/>
    </source>
</evidence>
<keyword evidence="7" id="KW-1133">Transmembrane helix</keyword>
<keyword evidence="5" id="KW-0804">Transcription</keyword>
<dbReference type="SUPFAM" id="SSF88946">
    <property type="entry name" value="Sigma2 domain of RNA polymerase sigma factors"/>
    <property type="match status" value="1"/>
</dbReference>
<dbReference type="InterPro" id="IPR013324">
    <property type="entry name" value="RNA_pol_sigma_r3/r4-like"/>
</dbReference>
<dbReference type="Pfam" id="PF04542">
    <property type="entry name" value="Sigma70_r2"/>
    <property type="match status" value="1"/>
</dbReference>
<dbReference type="Gene3D" id="1.10.10.10">
    <property type="entry name" value="Winged helix-like DNA-binding domain superfamily/Winged helix DNA-binding domain"/>
    <property type="match status" value="1"/>
</dbReference>
<proteinExistence type="inferred from homology"/>
<name>A0A2P4UM63_9ACTN</name>
<comment type="caution">
    <text evidence="10">The sequence shown here is derived from an EMBL/GenBank/DDBJ whole genome shotgun (WGS) entry which is preliminary data.</text>
</comment>
<feature type="region of interest" description="Disordered" evidence="6">
    <location>
        <begin position="157"/>
        <end position="318"/>
    </location>
</feature>
<dbReference type="InterPro" id="IPR039425">
    <property type="entry name" value="RNA_pol_sigma-70-like"/>
</dbReference>
<feature type="compositionally biased region" description="Low complexity" evidence="6">
    <location>
        <begin position="457"/>
        <end position="466"/>
    </location>
</feature>
<dbReference type="Pfam" id="PF08281">
    <property type="entry name" value="Sigma70_r4_2"/>
    <property type="match status" value="1"/>
</dbReference>
<dbReference type="AlphaFoldDB" id="A0A2P4UM63"/>
<feature type="transmembrane region" description="Helical" evidence="7">
    <location>
        <begin position="404"/>
        <end position="425"/>
    </location>
</feature>
<keyword evidence="7" id="KW-0472">Membrane</keyword>
<evidence type="ECO:0000256" key="5">
    <source>
        <dbReference type="ARBA" id="ARBA00023163"/>
    </source>
</evidence>
<reference evidence="10 11" key="1">
    <citation type="journal article" date="2017" name="Chemistry">
        <title>Isolation, Biosynthesis and Chemical Modifications of Rubterolones A-F: Rare Tropolone Alkaloids from Actinomadura sp. 5-2.</title>
        <authorList>
            <person name="Guo H."/>
            <person name="Benndorf R."/>
            <person name="Leichnitz D."/>
            <person name="Klassen J.L."/>
            <person name="Vollmers J."/>
            <person name="Gorls H."/>
            <person name="Steinacker M."/>
            <person name="Weigel C."/>
            <person name="Dahse H.M."/>
            <person name="Kaster A.K."/>
            <person name="de Beer Z.W."/>
            <person name="Poulsen M."/>
            <person name="Beemelmanns C."/>
        </authorList>
    </citation>
    <scope>NUCLEOTIDE SEQUENCE [LARGE SCALE GENOMIC DNA]</scope>
    <source>
        <strain evidence="10 11">5-2</strain>
    </source>
</reference>
<keyword evidence="11" id="KW-1185">Reference proteome</keyword>
<evidence type="ECO:0000313" key="10">
    <source>
        <dbReference type="EMBL" id="POM26138.1"/>
    </source>
</evidence>
<accession>A0A2P4UM63</accession>
<dbReference type="GO" id="GO:0003677">
    <property type="term" value="F:DNA binding"/>
    <property type="evidence" value="ECO:0007669"/>
    <property type="project" value="UniProtKB-KW"/>
</dbReference>
<keyword evidence="7" id="KW-0812">Transmembrane</keyword>
<gene>
    <name evidence="10" type="ORF">BTM25_05260</name>
</gene>
<evidence type="ECO:0000256" key="7">
    <source>
        <dbReference type="SAM" id="Phobius"/>
    </source>
</evidence>
<feature type="compositionally biased region" description="Low complexity" evidence="6">
    <location>
        <begin position="170"/>
        <end position="217"/>
    </location>
</feature>
<feature type="compositionally biased region" description="Gly residues" evidence="6">
    <location>
        <begin position="491"/>
        <end position="500"/>
    </location>
</feature>
<dbReference type="InterPro" id="IPR007627">
    <property type="entry name" value="RNA_pol_sigma70_r2"/>
</dbReference>
<dbReference type="InterPro" id="IPR036388">
    <property type="entry name" value="WH-like_DNA-bd_sf"/>
</dbReference>
<dbReference type="Proteomes" id="UP000242367">
    <property type="component" value="Unassembled WGS sequence"/>
</dbReference>
<dbReference type="InterPro" id="IPR013249">
    <property type="entry name" value="RNA_pol_sigma70_r4_t2"/>
</dbReference>
<feature type="compositionally biased region" description="Low complexity" evidence="6">
    <location>
        <begin position="226"/>
        <end position="252"/>
    </location>
</feature>
<protein>
    <submittedName>
        <fullName evidence="10">RNA polymerase sigma factor</fullName>
    </submittedName>
</protein>
<feature type="compositionally biased region" description="Low complexity" evidence="6">
    <location>
        <begin position="299"/>
        <end position="318"/>
    </location>
</feature>
<dbReference type="Gene3D" id="1.10.1740.10">
    <property type="match status" value="1"/>
</dbReference>
<sequence>MPRWSPFDAAADRRLVHGLHEGDDRALRDLYDAYAERLFDYASSLTGDRRAAADVVHDAFVDACRRAPRMRTGRAGLGAWLYGAVRRRCLRQDVTGTPTFPDASPSAAPLLTALADLDPADQELIVLAERHGLTPADAAAATGASLRRVRTRLDHARAHLTPPPTPAPTTPSTTAPPGDASPATASTAPPTASAAPPGVPATASAAPSTASGALPGDPTAPPGVPAAPSAATPPATAPAAAPSGASGALPGDPTAPPGVPATAPDTPPAAASPGDAPAPARAGDPGARAGGSGGRVDDPVAAAGDAPAGTVTLPGDAGDGALLDDEDSVAVLAAREPRPVSGAAGLAAPMPPVLPASLRHRFMHTATDPELAGYRADIAARGGALTPDGMPTQPDVTSPFTRRWLFTGGGMLGALVTAVVAVLLMGPGIAGTTTYWPPGRLKETPRTTVGPSGGTTGRPTPQPTGRAPKLRAGAPPLSPGASGTPKDTPGQGPGTPGGGPSATPGPRDGTLRVDQSKVELYGTKTGRITLHATGGPVSWQGVASSEQLTLSPAAGTLDDGGTGALTVTLQPGLLILPGKATVTFADARGALHHVAVEWGASLL</sequence>
<keyword evidence="3" id="KW-0731">Sigma factor</keyword>
<evidence type="ECO:0000256" key="4">
    <source>
        <dbReference type="ARBA" id="ARBA00023125"/>
    </source>
</evidence>
<organism evidence="10 11">
    <name type="scientific">Actinomadura rubteroloni</name>
    <dbReference type="NCBI Taxonomy" id="1926885"/>
    <lineage>
        <taxon>Bacteria</taxon>
        <taxon>Bacillati</taxon>
        <taxon>Actinomycetota</taxon>
        <taxon>Actinomycetes</taxon>
        <taxon>Streptosporangiales</taxon>
        <taxon>Thermomonosporaceae</taxon>
        <taxon>Actinomadura</taxon>
    </lineage>
</organism>
<dbReference type="SUPFAM" id="SSF88659">
    <property type="entry name" value="Sigma3 and sigma4 domains of RNA polymerase sigma factors"/>
    <property type="match status" value="1"/>
</dbReference>
<dbReference type="GO" id="GO:0016987">
    <property type="term" value="F:sigma factor activity"/>
    <property type="evidence" value="ECO:0007669"/>
    <property type="project" value="UniProtKB-KW"/>
</dbReference>
<dbReference type="InterPro" id="IPR013325">
    <property type="entry name" value="RNA_pol_sigma_r2"/>
</dbReference>
<feature type="compositionally biased region" description="Low complexity" evidence="6">
    <location>
        <begin position="260"/>
        <end position="287"/>
    </location>
</feature>
<feature type="domain" description="RNA polymerase sigma-70 region 2" evidence="8">
    <location>
        <begin position="30"/>
        <end position="91"/>
    </location>
</feature>
<evidence type="ECO:0000256" key="3">
    <source>
        <dbReference type="ARBA" id="ARBA00023082"/>
    </source>
</evidence>
<evidence type="ECO:0000256" key="1">
    <source>
        <dbReference type="ARBA" id="ARBA00010641"/>
    </source>
</evidence>
<evidence type="ECO:0000256" key="2">
    <source>
        <dbReference type="ARBA" id="ARBA00023015"/>
    </source>
</evidence>
<dbReference type="EMBL" id="MTBP01000001">
    <property type="protein sequence ID" value="POM26138.1"/>
    <property type="molecule type" value="Genomic_DNA"/>
</dbReference>
<evidence type="ECO:0000256" key="6">
    <source>
        <dbReference type="SAM" id="MobiDB-lite"/>
    </source>
</evidence>
<dbReference type="PANTHER" id="PTHR43133:SF8">
    <property type="entry name" value="RNA POLYMERASE SIGMA FACTOR HI_1459-RELATED"/>
    <property type="match status" value="1"/>
</dbReference>
<feature type="domain" description="RNA polymerase sigma factor 70 region 4 type 2" evidence="9">
    <location>
        <begin position="110"/>
        <end position="160"/>
    </location>
</feature>
<comment type="similarity">
    <text evidence="1">Belongs to the sigma-70 factor family. ECF subfamily.</text>
</comment>
<dbReference type="PANTHER" id="PTHR43133">
    <property type="entry name" value="RNA POLYMERASE ECF-TYPE SIGMA FACTO"/>
    <property type="match status" value="1"/>
</dbReference>
<dbReference type="GO" id="GO:0006352">
    <property type="term" value="P:DNA-templated transcription initiation"/>
    <property type="evidence" value="ECO:0007669"/>
    <property type="project" value="InterPro"/>
</dbReference>
<evidence type="ECO:0000259" key="8">
    <source>
        <dbReference type="Pfam" id="PF04542"/>
    </source>
</evidence>
<evidence type="ECO:0000259" key="9">
    <source>
        <dbReference type="Pfam" id="PF08281"/>
    </source>
</evidence>
<feature type="region of interest" description="Disordered" evidence="6">
    <location>
        <begin position="432"/>
        <end position="512"/>
    </location>
</feature>